<evidence type="ECO:0000256" key="4">
    <source>
        <dbReference type="SAM" id="MobiDB-lite"/>
    </source>
</evidence>
<sequence length="513" mass="53963">MEQPEVTTTGGRVRGVWRVFGAGPEDSASGTGYRSAAFLGIPYAEPPVGTLRFAAPQRHRRWDGVRNAVTQGPTPQRGDHGLTSIPEPSVPGTSTLNVNVFTPDPSPSAALPVLVWIHGGGYLAGSPASPWYDGHAFNRDGVVVVSLSYRLGFEGFGWVEDSPGAGVANNRAIRDWLLALEWVQENIRAFGGDPSRVTLAGQSAGGGAVLTLLGMPAAQALFSGVWASSPAQSIVTLEKAGETSARLARLAGTEPTAPGLGSLPESRVRELQRKAARGKKGPLTFIRSLVGGGLSFAPVLDGDLLTGTPKQSAETGTGGGKPLVLGCTDDEFSLLPERLARLLERVPAGLALRALGLRGSVRDYVGANTALPGGSGTARLLGRFVTDNVFRAPALDLAEHRIGTAPTWLYRFAWESPVRKLSVHCLDVPFFFDCLDGGFPKTAGRPAIESLLGEKPPQALADALHGDAVSFATTGKVEWAPFQAPGRATARCYDLPLAEDTDAYASVRPLLHT</sequence>
<dbReference type="RefSeq" id="WP_306960584.1">
    <property type="nucleotide sequence ID" value="NZ_JAUSRG010000003.1"/>
</dbReference>
<dbReference type="SUPFAM" id="SSF53474">
    <property type="entry name" value="alpha/beta-Hydrolases"/>
    <property type="match status" value="1"/>
</dbReference>
<comment type="caution">
    <text evidence="6">The sequence shown here is derived from an EMBL/GenBank/DDBJ whole genome shotgun (WGS) entry which is preliminary data.</text>
</comment>
<dbReference type="InterPro" id="IPR029058">
    <property type="entry name" value="AB_hydrolase_fold"/>
</dbReference>
<organism evidence="6 9">
    <name type="scientific">Arthrobacter bambusae</name>
    <dbReference type="NCBI Taxonomy" id="1338426"/>
    <lineage>
        <taxon>Bacteria</taxon>
        <taxon>Bacillati</taxon>
        <taxon>Actinomycetota</taxon>
        <taxon>Actinomycetes</taxon>
        <taxon>Micrococcales</taxon>
        <taxon>Micrococcaceae</taxon>
        <taxon>Arthrobacter</taxon>
    </lineage>
</organism>
<dbReference type="GO" id="GO:0016787">
    <property type="term" value="F:hydrolase activity"/>
    <property type="evidence" value="ECO:0007669"/>
    <property type="project" value="UniProtKB-KW"/>
</dbReference>
<evidence type="ECO:0000313" key="7">
    <source>
        <dbReference type="EMBL" id="MDQ0180855.1"/>
    </source>
</evidence>
<feature type="domain" description="Carboxylesterase type B" evidence="5">
    <location>
        <begin position="3"/>
        <end position="335"/>
    </location>
</feature>
<name>A0AAW8DFP6_9MICC</name>
<dbReference type="InterPro" id="IPR002018">
    <property type="entry name" value="CarbesteraseB"/>
</dbReference>
<dbReference type="EMBL" id="JAUSTF010000004">
    <property type="protein sequence ID" value="MDQ0180855.1"/>
    <property type="molecule type" value="Genomic_DNA"/>
</dbReference>
<evidence type="ECO:0000313" key="8">
    <source>
        <dbReference type="Proteomes" id="UP001230951"/>
    </source>
</evidence>
<keyword evidence="8" id="KW-1185">Reference proteome</keyword>
<dbReference type="Gene3D" id="3.40.50.1820">
    <property type="entry name" value="alpha/beta hydrolase"/>
    <property type="match status" value="1"/>
</dbReference>
<evidence type="ECO:0000259" key="5">
    <source>
        <dbReference type="Pfam" id="PF00135"/>
    </source>
</evidence>
<accession>A0AAW8DFP6</accession>
<reference evidence="6 8" key="1">
    <citation type="submission" date="2023-07" db="EMBL/GenBank/DDBJ databases">
        <title>Sorghum-associated microbial communities from plants grown in Nebraska, USA.</title>
        <authorList>
            <person name="Schachtman D."/>
        </authorList>
    </citation>
    <scope>NUCLEOTIDE SEQUENCE</scope>
    <source>
        <strain evidence="6">DS1006</strain>
        <strain evidence="7 8">DS1016</strain>
    </source>
</reference>
<comment type="similarity">
    <text evidence="1 3">Belongs to the type-B carboxylesterase/lipase family.</text>
</comment>
<evidence type="ECO:0000256" key="3">
    <source>
        <dbReference type="RuleBase" id="RU361235"/>
    </source>
</evidence>
<evidence type="ECO:0000256" key="1">
    <source>
        <dbReference type="ARBA" id="ARBA00005964"/>
    </source>
</evidence>
<dbReference type="AlphaFoldDB" id="A0AAW8DFP6"/>
<keyword evidence="2 3" id="KW-0378">Hydrolase</keyword>
<evidence type="ECO:0000313" key="9">
    <source>
        <dbReference type="Proteomes" id="UP001242995"/>
    </source>
</evidence>
<gene>
    <name evidence="6" type="ORF">J2S90_001671</name>
    <name evidence="7" type="ORF">J2S93_002282</name>
</gene>
<feature type="region of interest" description="Disordered" evidence="4">
    <location>
        <begin position="68"/>
        <end position="89"/>
    </location>
</feature>
<dbReference type="Proteomes" id="UP001242995">
    <property type="component" value="Unassembled WGS sequence"/>
</dbReference>
<dbReference type="PANTHER" id="PTHR11559">
    <property type="entry name" value="CARBOXYLESTERASE"/>
    <property type="match status" value="1"/>
</dbReference>
<dbReference type="InterPro" id="IPR050309">
    <property type="entry name" value="Type-B_Carboxylest/Lipase"/>
</dbReference>
<dbReference type="EC" id="3.1.1.-" evidence="3"/>
<dbReference type="PROSITE" id="PS00122">
    <property type="entry name" value="CARBOXYLESTERASE_B_1"/>
    <property type="match status" value="1"/>
</dbReference>
<evidence type="ECO:0000256" key="2">
    <source>
        <dbReference type="ARBA" id="ARBA00022801"/>
    </source>
</evidence>
<dbReference type="Pfam" id="PF00135">
    <property type="entry name" value="COesterase"/>
    <property type="match status" value="1"/>
</dbReference>
<dbReference type="Proteomes" id="UP001230951">
    <property type="component" value="Unassembled WGS sequence"/>
</dbReference>
<dbReference type="InterPro" id="IPR019826">
    <property type="entry name" value="Carboxylesterase_B_AS"/>
</dbReference>
<protein>
    <recommendedName>
        <fullName evidence="3">Carboxylic ester hydrolase</fullName>
        <ecNumber evidence="3">3.1.1.-</ecNumber>
    </recommendedName>
</protein>
<proteinExistence type="inferred from homology"/>
<evidence type="ECO:0000313" key="6">
    <source>
        <dbReference type="EMBL" id="MDP9904716.1"/>
    </source>
</evidence>
<dbReference type="EMBL" id="JAUSRG010000003">
    <property type="protein sequence ID" value="MDP9904716.1"/>
    <property type="molecule type" value="Genomic_DNA"/>
</dbReference>